<dbReference type="Gene3D" id="2.40.128.520">
    <property type="match status" value="1"/>
</dbReference>
<sequence>MDSLMPCWAAARALFAAVLVLAGGVMVTVSRAQAQAASSLVGTWLVEEKDGIFSIAPCPSDASRLCGWLVGMDYTEAEPEKDVWGRSECGLEIISNMKRRKNGQWHGTILDPRSGRTYQAIMWQGKGDTLKLRGYVGLSLFGETQTWSRIAAPVIGRQCRMKIN</sequence>
<dbReference type="PANTHER" id="PTHR36919">
    <property type="entry name" value="BLR1215 PROTEIN"/>
    <property type="match status" value="1"/>
</dbReference>
<organism evidence="2 3">
    <name type="scientific">Parasaccharibacter apium</name>
    <dbReference type="NCBI Taxonomy" id="1510841"/>
    <lineage>
        <taxon>Bacteria</taxon>
        <taxon>Pseudomonadati</taxon>
        <taxon>Pseudomonadota</taxon>
        <taxon>Alphaproteobacteria</taxon>
        <taxon>Acetobacterales</taxon>
        <taxon>Acetobacteraceae</taxon>
        <taxon>Parasaccharibacter</taxon>
    </lineage>
</organism>
<dbReference type="Proteomes" id="UP000237218">
    <property type="component" value="Unassembled WGS sequence"/>
</dbReference>
<dbReference type="EMBL" id="LMYI01000014">
    <property type="protein sequence ID" value="POS61575.1"/>
    <property type="molecule type" value="Genomic_DNA"/>
</dbReference>
<reference evidence="2 3" key="1">
    <citation type="submission" date="2018-02" db="EMBL/GenBank/DDBJ databases">
        <title>Draft genome sequences of four Parasaccharibacter apium strains isolated from honey bees.</title>
        <authorList>
            <person name="Corby-Harris V.L."/>
            <person name="Anderson K.E."/>
        </authorList>
    </citation>
    <scope>NUCLEOTIDE SEQUENCE [LARGE SCALE GENOMIC DNA]</scope>
    <source>
        <strain evidence="2 3">B8</strain>
    </source>
</reference>
<evidence type="ECO:0000313" key="2">
    <source>
        <dbReference type="EMBL" id="POS61575.1"/>
    </source>
</evidence>
<comment type="caution">
    <text evidence="2">The sequence shown here is derived from an EMBL/GenBank/DDBJ whole genome shotgun (WGS) entry which is preliminary data.</text>
</comment>
<evidence type="ECO:0000259" key="1">
    <source>
        <dbReference type="Pfam" id="PF09917"/>
    </source>
</evidence>
<feature type="domain" description="DUF2147" evidence="1">
    <location>
        <begin position="42"/>
        <end position="149"/>
    </location>
</feature>
<evidence type="ECO:0000313" key="3">
    <source>
        <dbReference type="Proteomes" id="UP000237218"/>
    </source>
</evidence>
<protein>
    <submittedName>
        <fullName evidence="2">DUF2147 domain-containing protein</fullName>
    </submittedName>
</protein>
<proteinExistence type="predicted"/>
<accession>A0ABX4ZM08</accession>
<gene>
    <name evidence="2" type="ORF">ASQ42_08000</name>
</gene>
<name>A0ABX4ZM08_9PROT</name>
<keyword evidence="3" id="KW-1185">Reference proteome</keyword>
<dbReference type="InterPro" id="IPR019223">
    <property type="entry name" value="DUF2147"/>
</dbReference>
<dbReference type="PANTHER" id="PTHR36919:SF2">
    <property type="entry name" value="BLL6627 PROTEIN"/>
    <property type="match status" value="1"/>
</dbReference>
<dbReference type="Pfam" id="PF09917">
    <property type="entry name" value="DUF2147"/>
    <property type="match status" value="1"/>
</dbReference>